<accession>A0A372JH21</accession>
<proteinExistence type="predicted"/>
<name>A0A372JH21_9ACTN</name>
<comment type="caution">
    <text evidence="1">The sequence shown here is derived from an EMBL/GenBank/DDBJ whole genome shotgun (WGS) entry which is preliminary data.</text>
</comment>
<protein>
    <submittedName>
        <fullName evidence="1">Uncharacterized protein</fullName>
    </submittedName>
</protein>
<dbReference type="AlphaFoldDB" id="A0A372JH21"/>
<evidence type="ECO:0000313" key="2">
    <source>
        <dbReference type="Proteomes" id="UP000261811"/>
    </source>
</evidence>
<evidence type="ECO:0000313" key="1">
    <source>
        <dbReference type="EMBL" id="RFU39174.1"/>
    </source>
</evidence>
<sequence length="354" mass="36705">AGQVRAGLDASASGGAPAVRVLGRVDLPSGGEQSAHLGALAAAQGTVWVTGTQGPLGKAGSPTGIVLRYRDGRLTRLDAPFPQGHSEGGDIAAAGGRAWTLATDRDATALFGTDGRTWERDARPARGGLTPYAVAATGDRDVWVAATAPGTHDAKAIPALLHYDGTTWRKRDKGVGGDRRLNLFALTARAADDVWVAGERSLGGGKLDATPFLARWDGRAWHRQSTPVRLGYVRAVAPVSRTDAWAVGGTGCSCSSTAGPLVLRRDGASWRRAATAGLRRALGSVVPDGRGGLWAAEDGGRLVHFDGHRWRAAALPGSAEATAVARDARTGRIYAIADEPERNARVTALLLALG</sequence>
<reference evidence="1 2" key="1">
    <citation type="submission" date="2018-08" db="EMBL/GenBank/DDBJ databases">
        <title>Actinomadura jelena sp. nov., a novel Actinomycete isolated from soil in Chad.</title>
        <authorList>
            <person name="Shi L."/>
        </authorList>
    </citation>
    <scope>NUCLEOTIDE SEQUENCE [LARGE SCALE GENOMIC DNA]</scope>
    <source>
        <strain evidence="1 2">NEAU-G17</strain>
    </source>
</reference>
<gene>
    <name evidence="1" type="ORF">DZF91_23805</name>
</gene>
<dbReference type="EMBL" id="QURH01000524">
    <property type="protein sequence ID" value="RFU39174.1"/>
    <property type="molecule type" value="Genomic_DNA"/>
</dbReference>
<feature type="non-terminal residue" evidence="1">
    <location>
        <position position="1"/>
    </location>
</feature>
<organism evidence="1 2">
    <name type="scientific">Actinomadura logoneensis</name>
    <dbReference type="NCBI Taxonomy" id="2293572"/>
    <lineage>
        <taxon>Bacteria</taxon>
        <taxon>Bacillati</taxon>
        <taxon>Actinomycetota</taxon>
        <taxon>Actinomycetes</taxon>
        <taxon>Streptosporangiales</taxon>
        <taxon>Thermomonosporaceae</taxon>
        <taxon>Actinomadura</taxon>
    </lineage>
</organism>
<dbReference type="Proteomes" id="UP000261811">
    <property type="component" value="Unassembled WGS sequence"/>
</dbReference>
<keyword evidence="2" id="KW-1185">Reference proteome</keyword>
<dbReference type="RefSeq" id="WP_199486843.1">
    <property type="nucleotide sequence ID" value="NZ_QURH01000524.1"/>
</dbReference>